<proteinExistence type="predicted"/>
<evidence type="ECO:0000313" key="1">
    <source>
        <dbReference type="EMBL" id="TNV82153.1"/>
    </source>
</evidence>
<accession>A0A8J8NVY8</accession>
<dbReference type="AlphaFoldDB" id="A0A8J8NVY8"/>
<dbReference type="EMBL" id="RRYP01005309">
    <property type="protein sequence ID" value="TNV82153.1"/>
    <property type="molecule type" value="Genomic_DNA"/>
</dbReference>
<dbReference type="Proteomes" id="UP000785679">
    <property type="component" value="Unassembled WGS sequence"/>
</dbReference>
<reference evidence="1" key="1">
    <citation type="submission" date="2019-06" db="EMBL/GenBank/DDBJ databases">
        <authorList>
            <person name="Zheng W."/>
        </authorList>
    </citation>
    <scope>NUCLEOTIDE SEQUENCE</scope>
    <source>
        <strain evidence="1">QDHG01</strain>
    </source>
</reference>
<comment type="caution">
    <text evidence="1">The sequence shown here is derived from an EMBL/GenBank/DDBJ whole genome shotgun (WGS) entry which is preliminary data.</text>
</comment>
<sequence>MTSGYLISFTSLRAILQVNHNFLTKLDIIEPYECVVEVPPGWSINIRILGNVSHARNKLLPLEHQVEVALHPQNPPYVLIELHLRDLSGDVADEDGRGRAQDLGGLRLEEGGAGTGVDGDAHVRRELLEYHRLWLMVALKAWLCGS</sequence>
<organism evidence="1 2">
    <name type="scientific">Halteria grandinella</name>
    <dbReference type="NCBI Taxonomy" id="5974"/>
    <lineage>
        <taxon>Eukaryota</taxon>
        <taxon>Sar</taxon>
        <taxon>Alveolata</taxon>
        <taxon>Ciliophora</taxon>
        <taxon>Intramacronucleata</taxon>
        <taxon>Spirotrichea</taxon>
        <taxon>Stichotrichia</taxon>
        <taxon>Sporadotrichida</taxon>
        <taxon>Halteriidae</taxon>
        <taxon>Halteria</taxon>
    </lineage>
</organism>
<keyword evidence="2" id="KW-1185">Reference proteome</keyword>
<gene>
    <name evidence="1" type="ORF">FGO68_gene4163</name>
</gene>
<evidence type="ECO:0000313" key="2">
    <source>
        <dbReference type="Proteomes" id="UP000785679"/>
    </source>
</evidence>
<name>A0A8J8NVY8_HALGN</name>
<protein>
    <submittedName>
        <fullName evidence="1">Uncharacterized protein</fullName>
    </submittedName>
</protein>